<dbReference type="EMBL" id="JPKZ01001806">
    <property type="protein sequence ID" value="KHN79908.1"/>
    <property type="molecule type" value="Genomic_DNA"/>
</dbReference>
<keyword evidence="2" id="KW-1185">Reference proteome</keyword>
<reference evidence="1 2" key="1">
    <citation type="submission" date="2014-11" db="EMBL/GenBank/DDBJ databases">
        <title>Genetic blueprint of the zoonotic pathogen Toxocara canis.</title>
        <authorList>
            <person name="Zhu X.-Q."/>
            <person name="Korhonen P.K."/>
            <person name="Cai H."/>
            <person name="Young N.D."/>
            <person name="Nejsum P."/>
            <person name="von Samson-Himmelstjerna G."/>
            <person name="Boag P.R."/>
            <person name="Tan P."/>
            <person name="Li Q."/>
            <person name="Min J."/>
            <person name="Yang Y."/>
            <person name="Wang X."/>
            <person name="Fang X."/>
            <person name="Hall R.S."/>
            <person name="Hofmann A."/>
            <person name="Sternberg P.W."/>
            <person name="Jex A.R."/>
            <person name="Gasser R.B."/>
        </authorList>
    </citation>
    <scope>NUCLEOTIDE SEQUENCE [LARGE SCALE GENOMIC DNA]</scope>
    <source>
        <strain evidence="1">PN_DK_2014</strain>
    </source>
</reference>
<dbReference type="Proteomes" id="UP000031036">
    <property type="component" value="Unassembled WGS sequence"/>
</dbReference>
<sequence length="113" mass="12482">MSVKNPTAATCTLLGRSDVAARYVGDSLLITSCYSIKPKTVHEDHRLADKCYELLHTEVNNQLMSMTPLDHDLAAQSPEVPCPWTPPKMISKSETLDILSDSYEAMVVFKAAK</sequence>
<gene>
    <name evidence="1" type="ORF">Tcan_13836</name>
</gene>
<accession>A0A0B2VED5</accession>
<comment type="caution">
    <text evidence="1">The sequence shown here is derived from an EMBL/GenBank/DDBJ whole genome shotgun (WGS) entry which is preliminary data.</text>
</comment>
<evidence type="ECO:0000313" key="2">
    <source>
        <dbReference type="Proteomes" id="UP000031036"/>
    </source>
</evidence>
<dbReference type="OrthoDB" id="5869299at2759"/>
<protein>
    <submittedName>
        <fullName evidence="1">Uncharacterized protein</fullName>
    </submittedName>
</protein>
<proteinExistence type="predicted"/>
<organism evidence="1 2">
    <name type="scientific">Toxocara canis</name>
    <name type="common">Canine roundworm</name>
    <dbReference type="NCBI Taxonomy" id="6265"/>
    <lineage>
        <taxon>Eukaryota</taxon>
        <taxon>Metazoa</taxon>
        <taxon>Ecdysozoa</taxon>
        <taxon>Nematoda</taxon>
        <taxon>Chromadorea</taxon>
        <taxon>Rhabditida</taxon>
        <taxon>Spirurina</taxon>
        <taxon>Ascaridomorpha</taxon>
        <taxon>Ascaridoidea</taxon>
        <taxon>Toxocaridae</taxon>
        <taxon>Toxocara</taxon>
    </lineage>
</organism>
<name>A0A0B2VED5_TOXCA</name>
<dbReference type="AlphaFoldDB" id="A0A0B2VED5"/>
<evidence type="ECO:0000313" key="1">
    <source>
        <dbReference type="EMBL" id="KHN79908.1"/>
    </source>
</evidence>